<name>A0A507DI65_9FUNG</name>
<sequence length="96" mass="10319">MHLGVIAEGSVETSGLMRGGFLSARQYGRVHASSMVAGGLPFLPMNGSQSDLNLVLMHSCAGQATMFYTERSFHGIHIVQDCIRVTSCYGLLSLEL</sequence>
<accession>A0A507DI65</accession>
<dbReference type="VEuPathDB" id="FungiDB:SeMB42_g01998"/>
<dbReference type="AlphaFoldDB" id="A0A507DI65"/>
<keyword evidence="2" id="KW-1185">Reference proteome</keyword>
<organism evidence="1 2">
    <name type="scientific">Synchytrium endobioticum</name>
    <dbReference type="NCBI Taxonomy" id="286115"/>
    <lineage>
        <taxon>Eukaryota</taxon>
        <taxon>Fungi</taxon>
        <taxon>Fungi incertae sedis</taxon>
        <taxon>Chytridiomycota</taxon>
        <taxon>Chytridiomycota incertae sedis</taxon>
        <taxon>Chytridiomycetes</taxon>
        <taxon>Synchytriales</taxon>
        <taxon>Synchytriaceae</taxon>
        <taxon>Synchytrium</taxon>
    </lineage>
</organism>
<protein>
    <submittedName>
        <fullName evidence="1">Uncharacterized protein</fullName>
    </submittedName>
</protein>
<gene>
    <name evidence="1" type="ORF">SeMB42_g01998</name>
</gene>
<comment type="caution">
    <text evidence="1">The sequence shown here is derived from an EMBL/GenBank/DDBJ whole genome shotgun (WGS) entry which is preliminary data.</text>
</comment>
<dbReference type="Proteomes" id="UP000317494">
    <property type="component" value="Unassembled WGS sequence"/>
</dbReference>
<dbReference type="EMBL" id="QEAN01000057">
    <property type="protein sequence ID" value="TPX51236.1"/>
    <property type="molecule type" value="Genomic_DNA"/>
</dbReference>
<reference evidence="1 2" key="1">
    <citation type="journal article" date="2019" name="Sci. Rep.">
        <title>Comparative genomics of chytrid fungi reveal insights into the obligate biotrophic and pathogenic lifestyle of Synchytrium endobioticum.</title>
        <authorList>
            <person name="van de Vossenberg B.T.L.H."/>
            <person name="Warris S."/>
            <person name="Nguyen H.D.T."/>
            <person name="van Gent-Pelzer M.P.E."/>
            <person name="Joly D.L."/>
            <person name="van de Geest H.C."/>
            <person name="Bonants P.J.M."/>
            <person name="Smith D.S."/>
            <person name="Levesque C.A."/>
            <person name="van der Lee T.A.J."/>
        </authorList>
    </citation>
    <scope>NUCLEOTIDE SEQUENCE [LARGE SCALE GENOMIC DNA]</scope>
    <source>
        <strain evidence="1 2">MB42</strain>
    </source>
</reference>
<evidence type="ECO:0000313" key="2">
    <source>
        <dbReference type="Proteomes" id="UP000317494"/>
    </source>
</evidence>
<evidence type="ECO:0000313" key="1">
    <source>
        <dbReference type="EMBL" id="TPX51236.1"/>
    </source>
</evidence>
<proteinExistence type="predicted"/>